<feature type="compositionally biased region" description="Low complexity" evidence="6">
    <location>
        <begin position="133"/>
        <end position="190"/>
    </location>
</feature>
<evidence type="ECO:0000256" key="4">
    <source>
        <dbReference type="ARBA" id="ARBA00023163"/>
    </source>
</evidence>
<dbReference type="GO" id="GO:0046982">
    <property type="term" value="F:protein heterodimerization activity"/>
    <property type="evidence" value="ECO:0007669"/>
    <property type="project" value="InterPro"/>
</dbReference>
<feature type="compositionally biased region" description="Polar residues" evidence="6">
    <location>
        <begin position="227"/>
        <end position="244"/>
    </location>
</feature>
<dbReference type="Proteomes" id="UP000836788">
    <property type="component" value="Chromosome 2"/>
</dbReference>
<feature type="compositionally biased region" description="Low complexity" evidence="6">
    <location>
        <begin position="406"/>
        <end position="415"/>
    </location>
</feature>
<evidence type="ECO:0000256" key="3">
    <source>
        <dbReference type="ARBA" id="ARBA00023015"/>
    </source>
</evidence>
<feature type="compositionally biased region" description="Low complexity" evidence="6">
    <location>
        <begin position="245"/>
        <end position="261"/>
    </location>
</feature>
<proteinExistence type="inferred from homology"/>
<dbReference type="EMBL" id="OU594943">
    <property type="protein sequence ID" value="CAG9284181.1"/>
    <property type="molecule type" value="Genomic_DNA"/>
</dbReference>
<dbReference type="InterPro" id="IPR037794">
    <property type="entry name" value="TAF12"/>
</dbReference>
<feature type="domain" description="Transcription initiation factor TFIID subunit 12" evidence="7">
    <location>
        <begin position="326"/>
        <end position="391"/>
    </location>
</feature>
<evidence type="ECO:0000313" key="8">
    <source>
        <dbReference type="EMBL" id="CAG9284181.1"/>
    </source>
</evidence>
<feature type="region of interest" description="Disordered" evidence="6">
    <location>
        <begin position="1"/>
        <end position="310"/>
    </location>
</feature>
<dbReference type="PANTHER" id="PTHR12264">
    <property type="entry name" value="TRANSCRIPTION INITIATION FACTOR TFIID SUBUNIT 12"/>
    <property type="match status" value="1"/>
</dbReference>
<dbReference type="GO" id="GO:0000124">
    <property type="term" value="C:SAGA complex"/>
    <property type="evidence" value="ECO:0007669"/>
    <property type="project" value="InterPro"/>
</dbReference>
<accession>A0A8J9TN06</accession>
<gene>
    <name evidence="8" type="ORF">PTTT1_LOCUS25130</name>
</gene>
<evidence type="ECO:0000256" key="5">
    <source>
        <dbReference type="ARBA" id="ARBA00023242"/>
    </source>
</evidence>
<dbReference type="InterPro" id="IPR009072">
    <property type="entry name" value="Histone-fold"/>
</dbReference>
<dbReference type="AlphaFoldDB" id="A0A8J9TN06"/>
<dbReference type="GO" id="GO:0003677">
    <property type="term" value="F:DNA binding"/>
    <property type="evidence" value="ECO:0007669"/>
    <property type="project" value="TreeGrafter"/>
</dbReference>
<name>A0A8J9TN06_PHATR</name>
<feature type="compositionally biased region" description="Low complexity" evidence="6">
    <location>
        <begin position="22"/>
        <end position="57"/>
    </location>
</feature>
<feature type="compositionally biased region" description="Low complexity" evidence="6">
    <location>
        <begin position="435"/>
        <end position="450"/>
    </location>
</feature>
<keyword evidence="3" id="KW-0805">Transcription regulation</keyword>
<dbReference type="Pfam" id="PF03847">
    <property type="entry name" value="TFIID_20kDa"/>
    <property type="match status" value="1"/>
</dbReference>
<evidence type="ECO:0000259" key="7">
    <source>
        <dbReference type="Pfam" id="PF03847"/>
    </source>
</evidence>
<dbReference type="GO" id="GO:0051123">
    <property type="term" value="P:RNA polymerase II preinitiation complex assembly"/>
    <property type="evidence" value="ECO:0007669"/>
    <property type="project" value="TreeGrafter"/>
</dbReference>
<reference evidence="8" key="1">
    <citation type="submission" date="2022-02" db="EMBL/GenBank/DDBJ databases">
        <authorList>
            <person name="Giguere J D."/>
        </authorList>
    </citation>
    <scope>NUCLEOTIDE SEQUENCE</scope>
    <source>
        <strain evidence="8">CCAP 1055/1</strain>
    </source>
</reference>
<feature type="region of interest" description="Disordered" evidence="6">
    <location>
        <begin position="395"/>
        <end position="450"/>
    </location>
</feature>
<protein>
    <recommendedName>
        <fullName evidence="7">Transcription initiation factor TFIID subunit 12 domain-containing protein</fullName>
    </recommendedName>
</protein>
<keyword evidence="4" id="KW-0804">Transcription</keyword>
<keyword evidence="5" id="KW-0539">Nucleus</keyword>
<dbReference type="SUPFAM" id="SSF47113">
    <property type="entry name" value="Histone-fold"/>
    <property type="match status" value="1"/>
</dbReference>
<sequence>MSSNDGGGEQPLNKSPGKGGKSLQLMQQRLLAQQQQQPAQSQPTAASSPPSEIPASANSMDTPADPPLQAGPPGGRPKGKDFAAMSARAPKPSVLASAPTPVAPAAHASSHAAVVSNKPKGKDFTSMASRMGAPQSAPVAAVPAPSQSSAIAQLQAAQAARAAQMQAAARAAAGLPPLKTPTATTVTTTPPHIPPPKISATQRTSSTGATSVPYGSATNVGSGGASGTAQYQPPPTSWNAAHANSQPPQQQQQSMRPSQQPLAQVKHRSAPLTARRGSSGLSQPPPKVSKARDPKPSPAPTASEARVSLQGPHHAAAAYMAPLVGTRIQSLLQSLDPLYVMDPAAEEQVLQLADDFLDKVVKQSLRIAAHRGSKTLDVQDIQLVLGKQWNIVIPGLGPPMPKKPKTSTTTRPGSTVAGTKRKSSGTGAGNVTKLSKSSSSAIATIARSAS</sequence>
<comment type="subcellular location">
    <subcellularLocation>
        <location evidence="1">Nucleus</location>
    </subcellularLocation>
</comment>
<evidence type="ECO:0000256" key="2">
    <source>
        <dbReference type="ARBA" id="ARBA00007530"/>
    </source>
</evidence>
<dbReference type="PANTHER" id="PTHR12264:SF21">
    <property type="entry name" value="TRANSCRIPTION INITIATION FACTOR TFIID SUBUNIT 12"/>
    <property type="match status" value="1"/>
</dbReference>
<feature type="compositionally biased region" description="Low complexity" evidence="6">
    <location>
        <begin position="92"/>
        <end position="116"/>
    </location>
</feature>
<dbReference type="InterPro" id="IPR003228">
    <property type="entry name" value="TFIID_TAF12_dom"/>
</dbReference>
<dbReference type="GO" id="GO:0017025">
    <property type="term" value="F:TBP-class protein binding"/>
    <property type="evidence" value="ECO:0007669"/>
    <property type="project" value="TreeGrafter"/>
</dbReference>
<dbReference type="Gene3D" id="1.10.20.10">
    <property type="entry name" value="Histone, subunit A"/>
    <property type="match status" value="1"/>
</dbReference>
<evidence type="ECO:0000256" key="6">
    <source>
        <dbReference type="SAM" id="MobiDB-lite"/>
    </source>
</evidence>
<dbReference type="CDD" id="cd07981">
    <property type="entry name" value="HFD_TAF12"/>
    <property type="match status" value="1"/>
</dbReference>
<evidence type="ECO:0000256" key="1">
    <source>
        <dbReference type="ARBA" id="ARBA00004123"/>
    </source>
</evidence>
<organism evidence="8">
    <name type="scientific">Phaeodactylum tricornutum</name>
    <name type="common">Diatom</name>
    <dbReference type="NCBI Taxonomy" id="2850"/>
    <lineage>
        <taxon>Eukaryota</taxon>
        <taxon>Sar</taxon>
        <taxon>Stramenopiles</taxon>
        <taxon>Ochrophyta</taxon>
        <taxon>Bacillariophyta</taxon>
        <taxon>Bacillariophyceae</taxon>
        <taxon>Bacillariophycidae</taxon>
        <taxon>Naviculales</taxon>
        <taxon>Phaeodactylaceae</taxon>
        <taxon>Phaeodactylum</taxon>
    </lineage>
</organism>
<dbReference type="GO" id="GO:0005669">
    <property type="term" value="C:transcription factor TFIID complex"/>
    <property type="evidence" value="ECO:0007669"/>
    <property type="project" value="InterPro"/>
</dbReference>
<comment type="similarity">
    <text evidence="2">Belongs to the TAF12 family.</text>
</comment>